<protein>
    <submittedName>
        <fullName evidence="2">Uncharacterized protein</fullName>
    </submittedName>
</protein>
<evidence type="ECO:0000313" key="2">
    <source>
        <dbReference type="EMBL" id="PVD37175.1"/>
    </source>
</evidence>
<gene>
    <name evidence="2" type="ORF">C0Q70_04170</name>
</gene>
<accession>A0A2T7PUS2</accession>
<feature type="compositionally biased region" description="Low complexity" evidence="1">
    <location>
        <begin position="97"/>
        <end position="110"/>
    </location>
</feature>
<feature type="region of interest" description="Disordered" evidence="1">
    <location>
        <begin position="88"/>
        <end position="110"/>
    </location>
</feature>
<comment type="caution">
    <text evidence="2">The sequence shown here is derived from an EMBL/GenBank/DDBJ whole genome shotgun (WGS) entry which is preliminary data.</text>
</comment>
<dbReference type="AlphaFoldDB" id="A0A2T7PUS2"/>
<keyword evidence="3" id="KW-1185">Reference proteome</keyword>
<evidence type="ECO:0000313" key="3">
    <source>
        <dbReference type="Proteomes" id="UP000245119"/>
    </source>
</evidence>
<feature type="compositionally biased region" description="Low complexity" evidence="1">
    <location>
        <begin position="26"/>
        <end position="37"/>
    </location>
</feature>
<dbReference type="EMBL" id="PZQS01000002">
    <property type="protein sequence ID" value="PVD37175.1"/>
    <property type="molecule type" value="Genomic_DNA"/>
</dbReference>
<organism evidence="2 3">
    <name type="scientific">Pomacea canaliculata</name>
    <name type="common">Golden apple snail</name>
    <dbReference type="NCBI Taxonomy" id="400727"/>
    <lineage>
        <taxon>Eukaryota</taxon>
        <taxon>Metazoa</taxon>
        <taxon>Spiralia</taxon>
        <taxon>Lophotrochozoa</taxon>
        <taxon>Mollusca</taxon>
        <taxon>Gastropoda</taxon>
        <taxon>Caenogastropoda</taxon>
        <taxon>Architaenioglossa</taxon>
        <taxon>Ampullarioidea</taxon>
        <taxon>Ampullariidae</taxon>
        <taxon>Pomacea</taxon>
    </lineage>
</organism>
<sequence>MFVSNNGADLHLPHGSFKTMNGCLPDTDGQTDQTTQTSRQHTRKNALSKGSGVGKITILNRPSAPEEIIHPRGNDAITHGLSPVLGVASTSRKQELSSISSRNNSSSLHI</sequence>
<dbReference type="Proteomes" id="UP000245119">
    <property type="component" value="Linkage Group LG2"/>
</dbReference>
<feature type="region of interest" description="Disordered" evidence="1">
    <location>
        <begin position="1"/>
        <end position="57"/>
    </location>
</feature>
<proteinExistence type="predicted"/>
<evidence type="ECO:0000256" key="1">
    <source>
        <dbReference type="SAM" id="MobiDB-lite"/>
    </source>
</evidence>
<name>A0A2T7PUS2_POMCA</name>
<reference evidence="2 3" key="1">
    <citation type="submission" date="2018-04" db="EMBL/GenBank/DDBJ databases">
        <title>The genome of golden apple snail Pomacea canaliculata provides insight into stress tolerance and invasive adaptation.</title>
        <authorList>
            <person name="Liu C."/>
            <person name="Liu B."/>
            <person name="Ren Y."/>
            <person name="Zhang Y."/>
            <person name="Wang H."/>
            <person name="Li S."/>
            <person name="Jiang F."/>
            <person name="Yin L."/>
            <person name="Zhang G."/>
            <person name="Qian W."/>
            <person name="Fan W."/>
        </authorList>
    </citation>
    <scope>NUCLEOTIDE SEQUENCE [LARGE SCALE GENOMIC DNA]</scope>
    <source>
        <strain evidence="2">SZHN2017</strain>
        <tissue evidence="2">Muscle</tissue>
    </source>
</reference>